<accession>A0AAW1X403</accession>
<name>A0AAW1X403_RUBAR</name>
<keyword evidence="2" id="KW-1185">Reference proteome</keyword>
<evidence type="ECO:0008006" key="3">
    <source>
        <dbReference type="Google" id="ProtNLM"/>
    </source>
</evidence>
<dbReference type="InterPro" id="IPR027443">
    <property type="entry name" value="IPNS-like_sf"/>
</dbReference>
<dbReference type="AlphaFoldDB" id="A0AAW1X403"/>
<dbReference type="Proteomes" id="UP001457282">
    <property type="component" value="Unassembled WGS sequence"/>
</dbReference>
<dbReference type="SUPFAM" id="SSF51197">
    <property type="entry name" value="Clavaminate synthase-like"/>
    <property type="match status" value="1"/>
</dbReference>
<dbReference type="EMBL" id="JBEDUW010000004">
    <property type="protein sequence ID" value="KAK9931075.1"/>
    <property type="molecule type" value="Genomic_DNA"/>
</dbReference>
<comment type="caution">
    <text evidence="1">The sequence shown here is derived from an EMBL/GenBank/DDBJ whole genome shotgun (WGS) entry which is preliminary data.</text>
</comment>
<proteinExistence type="predicted"/>
<evidence type="ECO:0000313" key="2">
    <source>
        <dbReference type="Proteomes" id="UP001457282"/>
    </source>
</evidence>
<protein>
    <recommendedName>
        <fullName evidence="3">Non-haem dioxygenase N-terminal domain-containing protein</fullName>
    </recommendedName>
</protein>
<evidence type="ECO:0000313" key="1">
    <source>
        <dbReference type="EMBL" id="KAK9931075.1"/>
    </source>
</evidence>
<organism evidence="1 2">
    <name type="scientific">Rubus argutus</name>
    <name type="common">Southern blackberry</name>
    <dbReference type="NCBI Taxonomy" id="59490"/>
    <lineage>
        <taxon>Eukaryota</taxon>
        <taxon>Viridiplantae</taxon>
        <taxon>Streptophyta</taxon>
        <taxon>Embryophyta</taxon>
        <taxon>Tracheophyta</taxon>
        <taxon>Spermatophyta</taxon>
        <taxon>Magnoliopsida</taxon>
        <taxon>eudicotyledons</taxon>
        <taxon>Gunneridae</taxon>
        <taxon>Pentapetalae</taxon>
        <taxon>rosids</taxon>
        <taxon>fabids</taxon>
        <taxon>Rosales</taxon>
        <taxon>Rosaceae</taxon>
        <taxon>Rosoideae</taxon>
        <taxon>Rosoideae incertae sedis</taxon>
        <taxon>Rubus</taxon>
    </lineage>
</organism>
<reference evidence="1 2" key="1">
    <citation type="journal article" date="2023" name="G3 (Bethesda)">
        <title>A chromosome-length genome assembly and annotation of blackberry (Rubus argutus, cv. 'Hillquist').</title>
        <authorList>
            <person name="Bruna T."/>
            <person name="Aryal R."/>
            <person name="Dudchenko O."/>
            <person name="Sargent D.J."/>
            <person name="Mead D."/>
            <person name="Buti M."/>
            <person name="Cavallini A."/>
            <person name="Hytonen T."/>
            <person name="Andres J."/>
            <person name="Pham M."/>
            <person name="Weisz D."/>
            <person name="Mascagni F."/>
            <person name="Usai G."/>
            <person name="Natali L."/>
            <person name="Bassil N."/>
            <person name="Fernandez G.E."/>
            <person name="Lomsadze A."/>
            <person name="Armour M."/>
            <person name="Olukolu B."/>
            <person name="Poorten T."/>
            <person name="Britton C."/>
            <person name="Davik J."/>
            <person name="Ashrafi H."/>
            <person name="Aiden E.L."/>
            <person name="Borodovsky M."/>
            <person name="Worthington M."/>
        </authorList>
    </citation>
    <scope>NUCLEOTIDE SEQUENCE [LARGE SCALE GENOMIC DNA]</scope>
    <source>
        <strain evidence="1">PI 553951</strain>
    </source>
</reference>
<gene>
    <name evidence="1" type="ORF">M0R45_018370</name>
</gene>
<sequence>MAATNRNEVPNYDRISELKAFDDTKEGVKGLVDAGITEVPRIFHNLPDAYSINDSFDPEETKFSIPVIDLEGLFNPTKHKEIVAKVGEASETWGFFS</sequence>
<dbReference type="Gene3D" id="2.60.120.330">
    <property type="entry name" value="B-lactam Antibiotic, Isopenicillin N Synthase, Chain"/>
    <property type="match status" value="1"/>
</dbReference>